<dbReference type="Proteomes" id="UP000828390">
    <property type="component" value="Unassembled WGS sequence"/>
</dbReference>
<evidence type="ECO:0000313" key="2">
    <source>
        <dbReference type="EMBL" id="KAH3751734.1"/>
    </source>
</evidence>
<sequence length="69" mass="8080">MRLAPDKPTHPRSQVRSYPARKEDHETLRDFIADSIAPDQTARLHRLVWSYAGRIGHTAHFRMTRLICQ</sequence>
<name>A0A9D4I827_DREPO</name>
<dbReference type="AlphaFoldDB" id="A0A9D4I827"/>
<proteinExistence type="predicted"/>
<keyword evidence="3" id="KW-1185">Reference proteome</keyword>
<evidence type="ECO:0000313" key="3">
    <source>
        <dbReference type="Proteomes" id="UP000828390"/>
    </source>
</evidence>
<gene>
    <name evidence="2" type="ORF">DPMN_186303</name>
</gene>
<comment type="caution">
    <text evidence="2">The sequence shown here is derived from an EMBL/GenBank/DDBJ whole genome shotgun (WGS) entry which is preliminary data.</text>
</comment>
<dbReference type="EMBL" id="JAIWYP010000010">
    <property type="protein sequence ID" value="KAH3751734.1"/>
    <property type="molecule type" value="Genomic_DNA"/>
</dbReference>
<accession>A0A9D4I827</accession>
<reference evidence="2" key="2">
    <citation type="submission" date="2020-11" db="EMBL/GenBank/DDBJ databases">
        <authorList>
            <person name="McCartney M.A."/>
            <person name="Auch B."/>
            <person name="Kono T."/>
            <person name="Mallez S."/>
            <person name="Becker A."/>
            <person name="Gohl D.M."/>
            <person name="Silverstein K.A.T."/>
            <person name="Koren S."/>
            <person name="Bechman K.B."/>
            <person name="Herman A."/>
            <person name="Abrahante J.E."/>
            <person name="Garbe J."/>
        </authorList>
    </citation>
    <scope>NUCLEOTIDE SEQUENCE</scope>
    <source>
        <strain evidence="2">Duluth1</strain>
        <tissue evidence="2">Whole animal</tissue>
    </source>
</reference>
<organism evidence="2 3">
    <name type="scientific">Dreissena polymorpha</name>
    <name type="common">Zebra mussel</name>
    <name type="synonym">Mytilus polymorpha</name>
    <dbReference type="NCBI Taxonomy" id="45954"/>
    <lineage>
        <taxon>Eukaryota</taxon>
        <taxon>Metazoa</taxon>
        <taxon>Spiralia</taxon>
        <taxon>Lophotrochozoa</taxon>
        <taxon>Mollusca</taxon>
        <taxon>Bivalvia</taxon>
        <taxon>Autobranchia</taxon>
        <taxon>Heteroconchia</taxon>
        <taxon>Euheterodonta</taxon>
        <taxon>Imparidentia</taxon>
        <taxon>Neoheterodontei</taxon>
        <taxon>Myida</taxon>
        <taxon>Dreissenoidea</taxon>
        <taxon>Dreissenidae</taxon>
        <taxon>Dreissena</taxon>
    </lineage>
</organism>
<reference evidence="2" key="1">
    <citation type="journal article" date="2019" name="bioRxiv">
        <title>The Genome of the Zebra Mussel, Dreissena polymorpha: A Resource for Invasive Species Research.</title>
        <authorList>
            <person name="McCartney M.A."/>
            <person name="Auch B."/>
            <person name="Kono T."/>
            <person name="Mallez S."/>
            <person name="Zhang Y."/>
            <person name="Obille A."/>
            <person name="Becker A."/>
            <person name="Abrahante J.E."/>
            <person name="Garbe J."/>
            <person name="Badalamenti J.P."/>
            <person name="Herman A."/>
            <person name="Mangelson H."/>
            <person name="Liachko I."/>
            <person name="Sullivan S."/>
            <person name="Sone E.D."/>
            <person name="Koren S."/>
            <person name="Silverstein K.A.T."/>
            <person name="Beckman K.B."/>
            <person name="Gohl D.M."/>
        </authorList>
    </citation>
    <scope>NUCLEOTIDE SEQUENCE</scope>
    <source>
        <strain evidence="2">Duluth1</strain>
        <tissue evidence="2">Whole animal</tissue>
    </source>
</reference>
<protein>
    <submittedName>
        <fullName evidence="2">Uncharacterized protein</fullName>
    </submittedName>
</protein>
<feature type="region of interest" description="Disordered" evidence="1">
    <location>
        <begin position="1"/>
        <end position="22"/>
    </location>
</feature>
<evidence type="ECO:0000256" key="1">
    <source>
        <dbReference type="SAM" id="MobiDB-lite"/>
    </source>
</evidence>